<evidence type="ECO:0000313" key="5">
    <source>
        <dbReference type="EMBL" id="KAL1408623.1"/>
    </source>
</evidence>
<dbReference type="RefSeq" id="XP_069208567.1">
    <property type="nucleotide sequence ID" value="XM_069353925.1"/>
</dbReference>
<dbReference type="GeneID" id="95986479"/>
<evidence type="ECO:0000256" key="1">
    <source>
        <dbReference type="ARBA" id="ARBA00022692"/>
    </source>
</evidence>
<evidence type="ECO:0000256" key="4">
    <source>
        <dbReference type="SAM" id="MobiDB-lite"/>
    </source>
</evidence>
<feature type="region of interest" description="Disordered" evidence="4">
    <location>
        <begin position="175"/>
        <end position="206"/>
    </location>
</feature>
<evidence type="ECO:0008006" key="7">
    <source>
        <dbReference type="Google" id="ProtNLM"/>
    </source>
</evidence>
<keyword evidence="2" id="KW-1133">Transmembrane helix</keyword>
<accession>A0ABR3Q1N6</accession>
<feature type="region of interest" description="Disordered" evidence="4">
    <location>
        <begin position="40"/>
        <end position="114"/>
    </location>
</feature>
<organism evidence="5 6">
    <name type="scientific">Vanrija albida</name>
    <dbReference type="NCBI Taxonomy" id="181172"/>
    <lineage>
        <taxon>Eukaryota</taxon>
        <taxon>Fungi</taxon>
        <taxon>Dikarya</taxon>
        <taxon>Basidiomycota</taxon>
        <taxon>Agaricomycotina</taxon>
        <taxon>Tremellomycetes</taxon>
        <taxon>Trichosporonales</taxon>
        <taxon>Trichosporonaceae</taxon>
        <taxon>Vanrija</taxon>
    </lineage>
</organism>
<dbReference type="InterPro" id="IPR028143">
    <property type="entry name" value="Get2/sif1"/>
</dbReference>
<proteinExistence type="predicted"/>
<reference evidence="5 6" key="1">
    <citation type="submission" date="2023-08" db="EMBL/GenBank/DDBJ databases">
        <title>Annotated Genome Sequence of Vanrija albida AlHP1.</title>
        <authorList>
            <person name="Herzog R."/>
        </authorList>
    </citation>
    <scope>NUCLEOTIDE SEQUENCE [LARGE SCALE GENOMIC DNA]</scope>
    <source>
        <strain evidence="5 6">AlHP1</strain>
    </source>
</reference>
<keyword evidence="3" id="KW-0472">Membrane</keyword>
<gene>
    <name evidence="5" type="ORF">Q8F55_005436</name>
</gene>
<evidence type="ECO:0000256" key="2">
    <source>
        <dbReference type="ARBA" id="ARBA00022989"/>
    </source>
</evidence>
<keyword evidence="6" id="KW-1185">Reference proteome</keyword>
<evidence type="ECO:0000313" key="6">
    <source>
        <dbReference type="Proteomes" id="UP001565368"/>
    </source>
</evidence>
<dbReference type="EMBL" id="JBBXJM010000004">
    <property type="protein sequence ID" value="KAL1408623.1"/>
    <property type="molecule type" value="Genomic_DNA"/>
</dbReference>
<feature type="compositionally biased region" description="Low complexity" evidence="4">
    <location>
        <begin position="47"/>
        <end position="83"/>
    </location>
</feature>
<dbReference type="PANTHER" id="PTHR28263">
    <property type="entry name" value="GOLGI TO ER TRAFFIC PROTEIN 2"/>
    <property type="match status" value="1"/>
</dbReference>
<keyword evidence="1" id="KW-0812">Transmembrane</keyword>
<dbReference type="Proteomes" id="UP001565368">
    <property type="component" value="Unassembled WGS sequence"/>
</dbReference>
<sequence>MSDAPLTDAQKRAAARKAKILARGNAGLARLAQTARGEDADKLYGEASSSPASPAAASPSSPSAASAASPTSPPASAASPTPARAGAKPSWAPTVEDAPPLRRRPVNPSAGGQDEAMRRQMDAMMAMLGANGPAGPAGGAFGGLSPGEGGPGGAGAPPDMANLMAALMGGGGFPGGPGFPGAPDGPGLIGDGGDAPNPFAGGDPFGGQNPFAALGGANSPFAGMAGMGAPPAPPTRAQKLFPTVHFVSTLALVAFVAAWWEPSLAAVRHGAVASLGGWAHRWAGLAGRVPFGAKLVESIPVFYAFVTLQLLLLATRVTLVQTPPALHPLLANFLPMMPRPLAATISTGSKYLGVVTQSYKDGCLLVFGLGAAVVLAEYLDWRGVV</sequence>
<evidence type="ECO:0000256" key="3">
    <source>
        <dbReference type="ARBA" id="ARBA00023136"/>
    </source>
</evidence>
<dbReference type="PANTHER" id="PTHR28263:SF1">
    <property type="entry name" value="GOLGI TO ER TRAFFIC PROTEIN 2"/>
    <property type="match status" value="1"/>
</dbReference>
<protein>
    <recommendedName>
        <fullName evidence="7">Golgi to ER traffic protein 2</fullName>
    </recommendedName>
</protein>
<name>A0ABR3Q1N6_9TREE</name>
<comment type="caution">
    <text evidence="5">The sequence shown here is derived from an EMBL/GenBank/DDBJ whole genome shotgun (WGS) entry which is preliminary data.</text>
</comment>